<dbReference type="GO" id="GO:0004519">
    <property type="term" value="F:endonuclease activity"/>
    <property type="evidence" value="ECO:0007669"/>
    <property type="project" value="UniProtKB-KW"/>
</dbReference>
<dbReference type="AlphaFoldDB" id="A0AAV3S0Q3"/>
<dbReference type="Pfam" id="PF17917">
    <property type="entry name" value="RT_RNaseH"/>
    <property type="match status" value="1"/>
</dbReference>
<feature type="domain" description="Reverse transcriptase RNase H-like" evidence="7">
    <location>
        <begin position="243"/>
        <end position="338"/>
    </location>
</feature>
<organism evidence="8 9">
    <name type="scientific">Lithospermum erythrorhizon</name>
    <name type="common">Purple gromwell</name>
    <name type="synonym">Lithospermum officinale var. erythrorhizon</name>
    <dbReference type="NCBI Taxonomy" id="34254"/>
    <lineage>
        <taxon>Eukaryota</taxon>
        <taxon>Viridiplantae</taxon>
        <taxon>Streptophyta</taxon>
        <taxon>Embryophyta</taxon>
        <taxon>Tracheophyta</taxon>
        <taxon>Spermatophyta</taxon>
        <taxon>Magnoliopsida</taxon>
        <taxon>eudicotyledons</taxon>
        <taxon>Gunneridae</taxon>
        <taxon>Pentapetalae</taxon>
        <taxon>asterids</taxon>
        <taxon>lamiids</taxon>
        <taxon>Boraginales</taxon>
        <taxon>Boraginaceae</taxon>
        <taxon>Boraginoideae</taxon>
        <taxon>Lithospermeae</taxon>
        <taxon>Lithospermum</taxon>
    </lineage>
</organism>
<comment type="caution">
    <text evidence="8">The sequence shown here is derived from an EMBL/GenBank/DDBJ whole genome shotgun (WGS) entry which is preliminary data.</text>
</comment>
<evidence type="ECO:0000259" key="7">
    <source>
        <dbReference type="Pfam" id="PF17917"/>
    </source>
</evidence>
<keyword evidence="9" id="KW-1185">Reference proteome</keyword>
<dbReference type="PANTHER" id="PTHR37984">
    <property type="entry name" value="PROTEIN CBG26694"/>
    <property type="match status" value="1"/>
</dbReference>
<evidence type="ECO:0000256" key="3">
    <source>
        <dbReference type="ARBA" id="ARBA00022722"/>
    </source>
</evidence>
<evidence type="ECO:0000313" key="8">
    <source>
        <dbReference type="EMBL" id="GAA0187596.1"/>
    </source>
</evidence>
<dbReference type="EMBL" id="BAABME010014886">
    <property type="protein sequence ID" value="GAA0187596.1"/>
    <property type="molecule type" value="Genomic_DNA"/>
</dbReference>
<protein>
    <recommendedName>
        <fullName evidence="7">Reverse transcriptase RNase H-like domain-containing protein</fullName>
    </recommendedName>
</protein>
<keyword evidence="2" id="KW-0548">Nucleotidyltransferase</keyword>
<dbReference type="PANTHER" id="PTHR37984:SF5">
    <property type="entry name" value="PROTEIN NYNRIN-LIKE"/>
    <property type="match status" value="1"/>
</dbReference>
<evidence type="ECO:0000313" key="9">
    <source>
        <dbReference type="Proteomes" id="UP001454036"/>
    </source>
</evidence>
<keyword evidence="6" id="KW-0695">RNA-directed DNA polymerase</keyword>
<dbReference type="SUPFAM" id="SSF56672">
    <property type="entry name" value="DNA/RNA polymerases"/>
    <property type="match status" value="1"/>
</dbReference>
<dbReference type="Gene3D" id="3.10.20.370">
    <property type="match status" value="1"/>
</dbReference>
<dbReference type="Proteomes" id="UP001454036">
    <property type="component" value="Unassembled WGS sequence"/>
</dbReference>
<keyword evidence="3" id="KW-0540">Nuclease</keyword>
<proteinExistence type="predicted"/>
<dbReference type="GO" id="GO:0003964">
    <property type="term" value="F:RNA-directed DNA polymerase activity"/>
    <property type="evidence" value="ECO:0007669"/>
    <property type="project" value="UniProtKB-KW"/>
</dbReference>
<name>A0AAV3S0Q3_LITER</name>
<evidence type="ECO:0000256" key="2">
    <source>
        <dbReference type="ARBA" id="ARBA00022695"/>
    </source>
</evidence>
<reference evidence="8 9" key="1">
    <citation type="submission" date="2024-01" db="EMBL/GenBank/DDBJ databases">
        <title>The complete chloroplast genome sequence of Lithospermum erythrorhizon: insights into the phylogenetic relationship among Boraginaceae species and the maternal lineages of purple gromwells.</title>
        <authorList>
            <person name="Okada T."/>
            <person name="Watanabe K."/>
        </authorList>
    </citation>
    <scope>NUCLEOTIDE SEQUENCE [LARGE SCALE GENOMIC DNA]</scope>
</reference>
<keyword evidence="1" id="KW-0808">Transferase</keyword>
<dbReference type="GO" id="GO:0016787">
    <property type="term" value="F:hydrolase activity"/>
    <property type="evidence" value="ECO:0007669"/>
    <property type="project" value="UniProtKB-KW"/>
</dbReference>
<evidence type="ECO:0000256" key="1">
    <source>
        <dbReference type="ARBA" id="ARBA00022679"/>
    </source>
</evidence>
<keyword evidence="4" id="KW-0255">Endonuclease</keyword>
<dbReference type="InterPro" id="IPR043502">
    <property type="entry name" value="DNA/RNA_pol_sf"/>
</dbReference>
<keyword evidence="5" id="KW-0378">Hydrolase</keyword>
<evidence type="ECO:0000256" key="6">
    <source>
        <dbReference type="ARBA" id="ARBA00022918"/>
    </source>
</evidence>
<dbReference type="Gene3D" id="3.10.10.10">
    <property type="entry name" value="HIV Type 1 Reverse Transcriptase, subunit A, domain 1"/>
    <property type="match status" value="1"/>
</dbReference>
<dbReference type="InterPro" id="IPR043128">
    <property type="entry name" value="Rev_trsase/Diguanyl_cyclase"/>
</dbReference>
<accession>A0AAV3S0Q3</accession>
<evidence type="ECO:0000256" key="5">
    <source>
        <dbReference type="ARBA" id="ARBA00022801"/>
    </source>
</evidence>
<gene>
    <name evidence="8" type="ORF">LIER_34883</name>
</gene>
<dbReference type="InterPro" id="IPR041373">
    <property type="entry name" value="RT_RNaseH"/>
</dbReference>
<dbReference type="Gene3D" id="3.30.70.270">
    <property type="match status" value="2"/>
</dbReference>
<dbReference type="CDD" id="cd09274">
    <property type="entry name" value="RNase_HI_RT_Ty3"/>
    <property type="match status" value="1"/>
</dbReference>
<dbReference type="InterPro" id="IPR050951">
    <property type="entry name" value="Retrovirus_Pol_polyprotein"/>
</dbReference>
<sequence>MDWLEKYHAMIDCHRKEIVISSPGLPEIHFLGDRKILPSCLISSLVAHKLLKKGSTGSLAHVFDMEKTVVKLEDVYIVREYADVFPEELPGIPPEREVEFKIDLIPGTSPISMAPYRMDPAKLKELKTQLQELLDKGFIRPIISPWGTPMLFVKKKYGTLRLSIDYRQLNKVTIQNRYPLPRIDDLFDQRFIKDLSILATPLTQLTRKGVSFVWSNDCEHCFNVLKKRITSAPVLTLPSDSEGYIIYSDASHQGLRYVVMQNGRMVAYASRQLKNHERNYPTHDLELAAIVFALTIWRHYLYGVTCQIFTDHKSLKYLPTQKYLNLRQMRWMEFISDYDCSIEYHPGKPNVVADALSRKEKLFSLQILIKEPIADLKRIGVNFGVGVNGNILAQIRVRLSLLDRILESQQKDEKLQKIIEK</sequence>
<evidence type="ECO:0000256" key="4">
    <source>
        <dbReference type="ARBA" id="ARBA00022759"/>
    </source>
</evidence>